<dbReference type="EMBL" id="ATNM01000110">
    <property type="protein sequence ID" value="EPR68062.1"/>
    <property type="molecule type" value="Genomic_DNA"/>
</dbReference>
<gene>
    <name evidence="1" type="ORF">ADICYQ_3134</name>
</gene>
<evidence type="ECO:0000313" key="1">
    <source>
        <dbReference type="EMBL" id="EPR68062.1"/>
    </source>
</evidence>
<protein>
    <submittedName>
        <fullName evidence="1">Uncharacterized protein</fullName>
    </submittedName>
</protein>
<dbReference type="AlphaFoldDB" id="S7VES5"/>
<proteinExistence type="predicted"/>
<dbReference type="Proteomes" id="UP000014974">
    <property type="component" value="Unassembled WGS sequence"/>
</dbReference>
<name>S7VES5_9BACT</name>
<dbReference type="STRING" id="641524.ADICYQ_3134"/>
<evidence type="ECO:0000313" key="2">
    <source>
        <dbReference type="Proteomes" id="UP000014974"/>
    </source>
</evidence>
<accession>S7VES5</accession>
<reference evidence="1 2" key="1">
    <citation type="journal article" date="2013" name="Genome Announc.">
        <title>Draft Genome Sequence of Cyclobacterium qasimii Strain M12-11BT, Isolated from Arctic Marine Sediment.</title>
        <authorList>
            <person name="Shivaji S."/>
            <person name="Ara S."/>
            <person name="Singh A."/>
            <person name="Kumar Pinnaka A."/>
        </authorList>
    </citation>
    <scope>NUCLEOTIDE SEQUENCE [LARGE SCALE GENOMIC DNA]</scope>
    <source>
        <strain evidence="1 2">M12-11B</strain>
    </source>
</reference>
<organism evidence="1 2">
    <name type="scientific">Cyclobacterium qasimii M12-11B</name>
    <dbReference type="NCBI Taxonomy" id="641524"/>
    <lineage>
        <taxon>Bacteria</taxon>
        <taxon>Pseudomonadati</taxon>
        <taxon>Bacteroidota</taxon>
        <taxon>Cytophagia</taxon>
        <taxon>Cytophagales</taxon>
        <taxon>Cyclobacteriaceae</taxon>
        <taxon>Cyclobacterium</taxon>
    </lineage>
</organism>
<comment type="caution">
    <text evidence="1">The sequence shown here is derived from an EMBL/GenBank/DDBJ whole genome shotgun (WGS) entry which is preliminary data.</text>
</comment>
<sequence length="40" mass="4611">MAVLLLFFRNNADKIFSVDLSREGFIYLFIAKTLKSPIFA</sequence>